<dbReference type="InterPro" id="IPR036338">
    <property type="entry name" value="Aha1"/>
</dbReference>
<dbReference type="Proteomes" id="UP000734854">
    <property type="component" value="Unassembled WGS sequence"/>
</dbReference>
<protein>
    <recommendedName>
        <fullName evidence="2">Activator of Hsp90 ATPase AHSA1-like N-terminal domain-containing protein</fullName>
    </recommendedName>
</protein>
<dbReference type="InterPro" id="IPR023393">
    <property type="entry name" value="START-like_dom_sf"/>
</dbReference>
<dbReference type="CDD" id="cd08892">
    <property type="entry name" value="SRPBCC_Aha1"/>
    <property type="match status" value="1"/>
</dbReference>
<evidence type="ECO:0000259" key="2">
    <source>
        <dbReference type="SMART" id="SM01000"/>
    </source>
</evidence>
<proteinExistence type="inferred from homology"/>
<dbReference type="AlphaFoldDB" id="A0A8J5GPH9"/>
<dbReference type="PANTHER" id="PTHR13009">
    <property type="entry name" value="HEAT SHOCK PROTEIN 90 HSP90 CO-CHAPERONE AHA-1"/>
    <property type="match status" value="1"/>
</dbReference>
<dbReference type="Pfam" id="PF09229">
    <property type="entry name" value="Aha1_N"/>
    <property type="match status" value="1"/>
</dbReference>
<accession>A0A8J5GPH9</accession>
<organism evidence="3 4">
    <name type="scientific">Zingiber officinale</name>
    <name type="common">Ginger</name>
    <name type="synonym">Amomum zingiber</name>
    <dbReference type="NCBI Taxonomy" id="94328"/>
    <lineage>
        <taxon>Eukaryota</taxon>
        <taxon>Viridiplantae</taxon>
        <taxon>Streptophyta</taxon>
        <taxon>Embryophyta</taxon>
        <taxon>Tracheophyta</taxon>
        <taxon>Spermatophyta</taxon>
        <taxon>Magnoliopsida</taxon>
        <taxon>Liliopsida</taxon>
        <taxon>Zingiberales</taxon>
        <taxon>Zingiberaceae</taxon>
        <taxon>Zingiber</taxon>
    </lineage>
</organism>
<dbReference type="GO" id="GO:0051087">
    <property type="term" value="F:protein-folding chaperone binding"/>
    <property type="evidence" value="ECO:0007669"/>
    <property type="project" value="InterPro"/>
</dbReference>
<name>A0A8J5GPH9_ZINOF</name>
<gene>
    <name evidence="3" type="ORF">ZIOFF_029383</name>
</gene>
<dbReference type="SUPFAM" id="SSF55961">
    <property type="entry name" value="Bet v1-like"/>
    <property type="match status" value="1"/>
</dbReference>
<sequence>MNLRYTVLERSNRRALETPILRINIPGLEILLQISIERLVDFPSTLILRPMAKYGEGDKRWIVEERADGTNVHNWHWTERNCLEWSRSFLSSHLSGLTILDGEGGLTIRTKALDKLDGDAYVNIRKGKIIPGYELSLSLGWEGEACDAADGSAPPLLKVSGTVEVPYLADENAGEDPEVRITLRDDDGPIGRRIKDAFLAKGKPVILEKLRIFVETMSKGGPAKDELEAKKPLSVTAKNIPSTASAAAAKTPAAAAVNNAVVAPPKEKKKNKEGFKNISLTEKFYCRARNIYEILMDENRWKGFAQSNARISKEVGGQFSLFDGSITGVNEELQESKLIVQKWRFGSWPDGLYSTVRLTFEEPEQGVTIVKLTQTDIPEEDKYGNATVVENTERGWRDLIFHKIRGVFGFGM</sequence>
<dbReference type="InterPro" id="IPR013538">
    <property type="entry name" value="ASHA1/2-like_C"/>
</dbReference>
<dbReference type="Pfam" id="PF08327">
    <property type="entry name" value="AHSA1"/>
    <property type="match status" value="1"/>
</dbReference>
<comment type="similarity">
    <text evidence="1">Belongs to the AHA1 family.</text>
</comment>
<dbReference type="Gene3D" id="3.15.10.20">
    <property type="entry name" value="Activator of Hsp90 ATPase Aha1, N-terminal domain"/>
    <property type="match status" value="1"/>
</dbReference>
<dbReference type="SUPFAM" id="SSF103111">
    <property type="entry name" value="Activator of Hsp90 ATPase, Aha1"/>
    <property type="match status" value="1"/>
</dbReference>
<dbReference type="EMBL" id="JACMSC010000008">
    <property type="protein sequence ID" value="KAG6511323.1"/>
    <property type="molecule type" value="Genomic_DNA"/>
</dbReference>
<evidence type="ECO:0000313" key="4">
    <source>
        <dbReference type="Proteomes" id="UP000734854"/>
    </source>
</evidence>
<dbReference type="PANTHER" id="PTHR13009:SF8">
    <property type="entry name" value="AHA1 DOMAIN-CONTAINING PROTEIN"/>
    <property type="match status" value="1"/>
</dbReference>
<dbReference type="GO" id="GO:0005829">
    <property type="term" value="C:cytosol"/>
    <property type="evidence" value="ECO:0007669"/>
    <property type="project" value="TreeGrafter"/>
</dbReference>
<reference evidence="3 4" key="1">
    <citation type="submission" date="2020-08" db="EMBL/GenBank/DDBJ databases">
        <title>Plant Genome Project.</title>
        <authorList>
            <person name="Zhang R.-G."/>
        </authorList>
    </citation>
    <scope>NUCLEOTIDE SEQUENCE [LARGE SCALE GENOMIC DNA]</scope>
    <source>
        <tissue evidence="3">Rhizome</tissue>
    </source>
</reference>
<dbReference type="SMART" id="SM01000">
    <property type="entry name" value="Aha1_N"/>
    <property type="match status" value="1"/>
</dbReference>
<evidence type="ECO:0000313" key="3">
    <source>
        <dbReference type="EMBL" id="KAG6511323.1"/>
    </source>
</evidence>
<dbReference type="GO" id="GO:0001671">
    <property type="term" value="F:ATPase activator activity"/>
    <property type="evidence" value="ECO:0007669"/>
    <property type="project" value="InterPro"/>
</dbReference>
<dbReference type="GO" id="GO:0006457">
    <property type="term" value="P:protein folding"/>
    <property type="evidence" value="ECO:0007669"/>
    <property type="project" value="TreeGrafter"/>
</dbReference>
<dbReference type="InterPro" id="IPR015310">
    <property type="entry name" value="AHSA1-like_N"/>
</dbReference>
<keyword evidence="4" id="KW-1185">Reference proteome</keyword>
<feature type="domain" description="Activator of Hsp90 ATPase AHSA1-like N-terminal" evidence="2">
    <location>
        <begin position="79"/>
        <end position="219"/>
    </location>
</feature>
<comment type="caution">
    <text evidence="3">The sequence shown here is derived from an EMBL/GenBank/DDBJ whole genome shotgun (WGS) entry which is preliminary data.</text>
</comment>
<dbReference type="Gene3D" id="3.30.530.20">
    <property type="match status" value="1"/>
</dbReference>
<evidence type="ECO:0000256" key="1">
    <source>
        <dbReference type="ARBA" id="ARBA00006817"/>
    </source>
</evidence>